<dbReference type="Proteomes" id="UP000276128">
    <property type="component" value="Unassembled WGS sequence"/>
</dbReference>
<feature type="chain" id="PRO_5019114299" evidence="1">
    <location>
        <begin position="26"/>
        <end position="343"/>
    </location>
</feature>
<dbReference type="AlphaFoldDB" id="A0A430JFW6"/>
<dbReference type="RefSeq" id="WP_126140983.1">
    <property type="nucleotide sequence ID" value="NZ_RXHU01000024.1"/>
</dbReference>
<reference evidence="3 4" key="1">
    <citation type="submission" date="2018-12" db="EMBL/GenBank/DDBJ databases">
        <title>Bacillus ochoae sp. nov., Paenibacillus whitsoniae sp. nov., Paenibacillus spiritus sp. nov. Isolated from the Mars Exploration Rover during spacecraft assembly.</title>
        <authorList>
            <person name="Seuylemezian A."/>
            <person name="Vaishampayan P."/>
        </authorList>
    </citation>
    <scope>NUCLEOTIDE SEQUENCE [LARGE SCALE GENOMIC DNA]</scope>
    <source>
        <strain evidence="3 4">MER 54</strain>
    </source>
</reference>
<dbReference type="SUPFAM" id="SSF55383">
    <property type="entry name" value="Copper amine oxidase, domain N"/>
    <property type="match status" value="1"/>
</dbReference>
<keyword evidence="1" id="KW-0732">Signal</keyword>
<feature type="signal peptide" evidence="1">
    <location>
        <begin position="1"/>
        <end position="25"/>
    </location>
</feature>
<dbReference type="Gene3D" id="3.30.457.10">
    <property type="entry name" value="Copper amine oxidase-like, N-terminal domain"/>
    <property type="match status" value="1"/>
</dbReference>
<keyword evidence="4" id="KW-1185">Reference proteome</keyword>
<gene>
    <name evidence="3" type="ORF">EJQ19_09555</name>
</gene>
<evidence type="ECO:0000313" key="3">
    <source>
        <dbReference type="EMBL" id="RTE09937.1"/>
    </source>
</evidence>
<protein>
    <submittedName>
        <fullName evidence="3">Copper amine oxidase N-terminal domain-containing protein</fullName>
    </submittedName>
</protein>
<dbReference type="InterPro" id="IPR012854">
    <property type="entry name" value="Cu_amine_oxidase-like_N"/>
</dbReference>
<evidence type="ECO:0000256" key="1">
    <source>
        <dbReference type="SAM" id="SignalP"/>
    </source>
</evidence>
<accession>A0A430JFW6</accession>
<evidence type="ECO:0000259" key="2">
    <source>
        <dbReference type="Pfam" id="PF07833"/>
    </source>
</evidence>
<name>A0A430JFW6_9BACL</name>
<dbReference type="OrthoDB" id="2029085at2"/>
<comment type="caution">
    <text evidence="3">The sequence shown here is derived from an EMBL/GenBank/DDBJ whole genome shotgun (WGS) entry which is preliminary data.</text>
</comment>
<dbReference type="InterPro" id="IPR036582">
    <property type="entry name" value="Mao_N_sf"/>
</dbReference>
<dbReference type="EMBL" id="RXHU01000024">
    <property type="protein sequence ID" value="RTE09937.1"/>
    <property type="molecule type" value="Genomic_DNA"/>
</dbReference>
<evidence type="ECO:0000313" key="4">
    <source>
        <dbReference type="Proteomes" id="UP000276128"/>
    </source>
</evidence>
<sequence length="343" mass="35446">MKSLMKKSLAILSVTSVLGAGAAYADAPVPVADPINAIVPISAPIPAPYTIQVNGKAIEETGFMKPAGQEPMLPLRAVTESLGFALTWHPDTYAVELTRGNIYTIVTTGKDTYSINKMLTTLGTAPELVDSRLYVPASFVSKVLHGSVATKGNSISVSLSDEAKKVQSTGVISTIRVDGANAAIHIQGAGLDGIVLNVGADTTYQTLDGKALSLSDLHPGLTVSAEHSMAMTLSLPPQTQATKLTVLDPALHPGTVGTAGTIEDVRDNGSLLIKGSGLTETAPDEVVLHLSEDTAVVNPNGEPVNKAALVKGASVIGFYGPALTKSLPPIGNAWKVVVVPTEE</sequence>
<dbReference type="Pfam" id="PF07833">
    <property type="entry name" value="Cu_amine_oxidN1"/>
    <property type="match status" value="1"/>
</dbReference>
<organism evidence="3 4">
    <name type="scientific">Paenibacillus whitsoniae</name>
    <dbReference type="NCBI Taxonomy" id="2496558"/>
    <lineage>
        <taxon>Bacteria</taxon>
        <taxon>Bacillati</taxon>
        <taxon>Bacillota</taxon>
        <taxon>Bacilli</taxon>
        <taxon>Bacillales</taxon>
        <taxon>Paenibacillaceae</taxon>
        <taxon>Paenibacillus</taxon>
    </lineage>
</organism>
<feature type="domain" description="Copper amine oxidase-like N-terminal" evidence="2">
    <location>
        <begin position="53"/>
        <end position="158"/>
    </location>
</feature>
<proteinExistence type="predicted"/>